<evidence type="ECO:0000256" key="2">
    <source>
        <dbReference type="ARBA" id="ARBA00005770"/>
    </source>
</evidence>
<evidence type="ECO:0000313" key="11">
    <source>
        <dbReference type="Proteomes" id="UP000094336"/>
    </source>
</evidence>
<dbReference type="Proteomes" id="UP000094336">
    <property type="component" value="Unassembled WGS sequence"/>
</dbReference>
<keyword evidence="4 8" id="KW-0805">Transcription regulation</keyword>
<dbReference type="RefSeq" id="XP_018984996.1">
    <property type="nucleotide sequence ID" value="XM_019131803.1"/>
</dbReference>
<dbReference type="InterPro" id="IPR021384">
    <property type="entry name" value="Mediator_Med21"/>
</dbReference>
<organism evidence="10 11">
    <name type="scientific">Babjeviella inositovora NRRL Y-12698</name>
    <dbReference type="NCBI Taxonomy" id="984486"/>
    <lineage>
        <taxon>Eukaryota</taxon>
        <taxon>Fungi</taxon>
        <taxon>Dikarya</taxon>
        <taxon>Ascomycota</taxon>
        <taxon>Saccharomycotina</taxon>
        <taxon>Pichiomycetes</taxon>
        <taxon>Serinales incertae sedis</taxon>
        <taxon>Babjeviella</taxon>
    </lineage>
</organism>
<proteinExistence type="inferred from homology"/>
<dbReference type="SUPFAM" id="SSF140718">
    <property type="entry name" value="Mediator hinge subcomplex-like"/>
    <property type="match status" value="1"/>
</dbReference>
<name>A0A1E3QPV1_9ASCO</name>
<dbReference type="OrthoDB" id="526653at2759"/>
<dbReference type="GO" id="GO:0006357">
    <property type="term" value="P:regulation of transcription by RNA polymerase II"/>
    <property type="evidence" value="ECO:0007669"/>
    <property type="project" value="TreeGrafter"/>
</dbReference>
<feature type="region of interest" description="Disordered" evidence="9">
    <location>
        <begin position="26"/>
        <end position="61"/>
    </location>
</feature>
<dbReference type="GO" id="GO:0016592">
    <property type="term" value="C:mediator complex"/>
    <property type="evidence" value="ECO:0007669"/>
    <property type="project" value="UniProtKB-UniRule"/>
</dbReference>
<keyword evidence="5 8" id="KW-0010">Activator</keyword>
<evidence type="ECO:0000256" key="3">
    <source>
        <dbReference type="ARBA" id="ARBA00019691"/>
    </source>
</evidence>
<dbReference type="Gene3D" id="6.10.280.10">
    <property type="entry name" value="Mediator complex, subunit Med21"/>
    <property type="match status" value="1"/>
</dbReference>
<accession>A0A1E3QPV1</accession>
<evidence type="ECO:0000256" key="6">
    <source>
        <dbReference type="ARBA" id="ARBA00023163"/>
    </source>
</evidence>
<evidence type="ECO:0000313" key="10">
    <source>
        <dbReference type="EMBL" id="ODQ79668.1"/>
    </source>
</evidence>
<keyword evidence="7 8" id="KW-0539">Nucleus</keyword>
<comment type="subcellular location">
    <subcellularLocation>
        <location evidence="1 8">Nucleus</location>
    </subcellularLocation>
</comment>
<evidence type="ECO:0000256" key="5">
    <source>
        <dbReference type="ARBA" id="ARBA00023159"/>
    </source>
</evidence>
<keyword evidence="6 8" id="KW-0804">Transcription</keyword>
<comment type="subunit">
    <text evidence="8">Component of the Mediator complex.</text>
</comment>
<dbReference type="PANTHER" id="PTHR13381:SF0">
    <property type="entry name" value="MEDIATOR OF RNA POLYMERASE II TRANSCRIPTION SUBUNIT 21"/>
    <property type="match status" value="1"/>
</dbReference>
<dbReference type="STRING" id="984486.A0A1E3QPV1"/>
<evidence type="ECO:0000256" key="9">
    <source>
        <dbReference type="SAM" id="MobiDB-lite"/>
    </source>
</evidence>
<sequence>MADRLTQLQICLDQLVEQFSATLNYVTSEEPTPGPPVAEPQAQSPSKRGDSPAESHTAPNPSTEVLAMTLVQQEEEFTNNVNELSTDIILKTRQIITLIDSLPGIGVSPQEQLFKIQSLQTKLDLVEKERIEKIKQKNELLDWCEEVILQVAGDMAS</sequence>
<protein>
    <recommendedName>
        <fullName evidence="3 8">Mediator of RNA polymerase II transcription subunit 21</fullName>
    </recommendedName>
</protein>
<keyword evidence="11" id="KW-1185">Reference proteome</keyword>
<dbReference type="AlphaFoldDB" id="A0A1E3QPV1"/>
<evidence type="ECO:0000256" key="8">
    <source>
        <dbReference type="RuleBase" id="RU366036"/>
    </source>
</evidence>
<dbReference type="Pfam" id="PF11221">
    <property type="entry name" value="Med21"/>
    <property type="match status" value="1"/>
</dbReference>
<dbReference type="InterPro" id="IPR037212">
    <property type="entry name" value="Med7/Med21-like"/>
</dbReference>
<reference evidence="11" key="1">
    <citation type="submission" date="2016-05" db="EMBL/GenBank/DDBJ databases">
        <title>Comparative genomics of biotechnologically important yeasts.</title>
        <authorList>
            <consortium name="DOE Joint Genome Institute"/>
            <person name="Riley R."/>
            <person name="Haridas S."/>
            <person name="Wolfe K.H."/>
            <person name="Lopes M.R."/>
            <person name="Hittinger C.T."/>
            <person name="Goker M."/>
            <person name="Salamov A."/>
            <person name="Wisecaver J."/>
            <person name="Long T.M."/>
            <person name="Aerts A.L."/>
            <person name="Barry K."/>
            <person name="Choi C."/>
            <person name="Clum A."/>
            <person name="Coughlan A.Y."/>
            <person name="Deshpande S."/>
            <person name="Douglass A.P."/>
            <person name="Hanson S.J."/>
            <person name="Klenk H.-P."/>
            <person name="Labutti K."/>
            <person name="Lapidus A."/>
            <person name="Lindquist E."/>
            <person name="Lipzen A."/>
            <person name="Meier-Kolthoff J.P."/>
            <person name="Ohm R.A."/>
            <person name="Otillar R.P."/>
            <person name="Pangilinan J."/>
            <person name="Peng Y."/>
            <person name="Rokas A."/>
            <person name="Rosa C.A."/>
            <person name="Scheuner C."/>
            <person name="Sibirny A.A."/>
            <person name="Slot J.C."/>
            <person name="Stielow J.B."/>
            <person name="Sun H."/>
            <person name="Kurtzman C.P."/>
            <person name="Blackwell M."/>
            <person name="Grigoriev I.V."/>
            <person name="Jeffries T.W."/>
        </authorList>
    </citation>
    <scope>NUCLEOTIDE SEQUENCE [LARGE SCALE GENOMIC DNA]</scope>
    <source>
        <strain evidence="11">NRRL Y-12698</strain>
    </source>
</reference>
<gene>
    <name evidence="10" type="ORF">BABINDRAFT_37131</name>
</gene>
<comment type="function">
    <text evidence="8">Component of the Mediator complex, a coactivator involved in the regulated transcription of nearly all RNA polymerase II-dependent genes. Mediator functions as a bridge to convey information from gene-specific regulatory proteins to the basal RNA polymerase II transcription machinery. Mediator is recruited to promoters by direct interactions with regulatory proteins and serves as a scaffold for the assembly of a functional preinitiation complex with RNA polymerase II and the general transcription factors.</text>
</comment>
<dbReference type="GeneID" id="30149656"/>
<dbReference type="PANTHER" id="PTHR13381">
    <property type="entry name" value="RNA POLYMERASE II HOLOENZYME COMPONENT SRB7"/>
    <property type="match status" value="1"/>
</dbReference>
<dbReference type="GO" id="GO:0003712">
    <property type="term" value="F:transcription coregulator activity"/>
    <property type="evidence" value="ECO:0007669"/>
    <property type="project" value="TreeGrafter"/>
</dbReference>
<dbReference type="EMBL" id="KV454432">
    <property type="protein sequence ID" value="ODQ79668.1"/>
    <property type="molecule type" value="Genomic_DNA"/>
</dbReference>
<evidence type="ECO:0000256" key="1">
    <source>
        <dbReference type="ARBA" id="ARBA00004123"/>
    </source>
</evidence>
<evidence type="ECO:0000256" key="4">
    <source>
        <dbReference type="ARBA" id="ARBA00023015"/>
    </source>
</evidence>
<evidence type="ECO:0000256" key="7">
    <source>
        <dbReference type="ARBA" id="ARBA00023242"/>
    </source>
</evidence>
<comment type="similarity">
    <text evidence="2 8">Belongs to the Mediator complex subunit 21 family.</text>
</comment>